<evidence type="ECO:0000256" key="3">
    <source>
        <dbReference type="ARBA" id="ARBA00022692"/>
    </source>
</evidence>
<evidence type="ECO:0000256" key="1">
    <source>
        <dbReference type="ARBA" id="ARBA00004651"/>
    </source>
</evidence>
<feature type="transmembrane region" description="Helical" evidence="7">
    <location>
        <begin position="245"/>
        <end position="271"/>
    </location>
</feature>
<dbReference type="PIRSF" id="PIRSF035875">
    <property type="entry name" value="RNase_BN"/>
    <property type="match status" value="1"/>
</dbReference>
<dbReference type="PANTHER" id="PTHR30213:SF1">
    <property type="entry name" value="INNER MEMBRANE PROTEIN YHJD"/>
    <property type="match status" value="1"/>
</dbReference>
<gene>
    <name evidence="8" type="ORF">GCM10023183_25400</name>
</gene>
<feature type="region of interest" description="Disordered" evidence="6">
    <location>
        <begin position="302"/>
        <end position="333"/>
    </location>
</feature>
<feature type="transmembrane region" description="Helical" evidence="7">
    <location>
        <begin position="136"/>
        <end position="168"/>
    </location>
</feature>
<sequence length="333" mass="36897">MFKKIFVEGWCIIKEVWYDFLDNNSFQKGAALAYYTIFALPPILIIMINTAGAVFGREAVQGEVYTQLRELMGRKGASDIQEMVESIHQSADFTMATVIGVFTLLVGATGVFVSLQESLNQIWGVKPKPKNEYLKILLDRLLSFAMILGIVFLLLVSLIVNAILVVITSYLAQKVDPSLLQLTQVTNFLVSTAVVTFLFALIYKYLPDAKIKWKDVWVGSLVTALLFALGKSLIGLYLGNSDFSSIYGAAGSVIVVLVWVFYSSQIIFLGAQFTLVYARRYGANIYPSTYAVRIENKEVELGKSPLNAEPGPNEAKAKGEEDPDDEEGKEPKQ</sequence>
<dbReference type="Proteomes" id="UP001501844">
    <property type="component" value="Unassembled WGS sequence"/>
</dbReference>
<dbReference type="PANTHER" id="PTHR30213">
    <property type="entry name" value="INNER MEMBRANE PROTEIN YHJD"/>
    <property type="match status" value="1"/>
</dbReference>
<keyword evidence="5 7" id="KW-0472">Membrane</keyword>
<proteinExistence type="predicted"/>
<feature type="transmembrane region" description="Helical" evidence="7">
    <location>
        <begin position="32"/>
        <end position="55"/>
    </location>
</feature>
<dbReference type="InterPro" id="IPR017039">
    <property type="entry name" value="Virul_fac_BrkB"/>
</dbReference>
<evidence type="ECO:0000313" key="9">
    <source>
        <dbReference type="Proteomes" id="UP001501844"/>
    </source>
</evidence>
<protein>
    <submittedName>
        <fullName evidence="8">YihY/virulence factor BrkB family protein</fullName>
    </submittedName>
</protein>
<evidence type="ECO:0000256" key="7">
    <source>
        <dbReference type="SAM" id="Phobius"/>
    </source>
</evidence>
<keyword evidence="3 7" id="KW-0812">Transmembrane</keyword>
<dbReference type="EMBL" id="BAABGX010000002">
    <property type="protein sequence ID" value="GAA4308626.1"/>
    <property type="molecule type" value="Genomic_DNA"/>
</dbReference>
<feature type="compositionally biased region" description="Acidic residues" evidence="6">
    <location>
        <begin position="321"/>
        <end position="333"/>
    </location>
</feature>
<comment type="caution">
    <text evidence="8">The sequence shown here is derived from an EMBL/GenBank/DDBJ whole genome shotgun (WGS) entry which is preliminary data.</text>
</comment>
<accession>A0ABP8FPX2</accession>
<dbReference type="Pfam" id="PF03631">
    <property type="entry name" value="Virul_fac_BrkB"/>
    <property type="match status" value="1"/>
</dbReference>
<evidence type="ECO:0000313" key="8">
    <source>
        <dbReference type="EMBL" id="GAA4308626.1"/>
    </source>
</evidence>
<keyword evidence="9" id="KW-1185">Reference proteome</keyword>
<feature type="transmembrane region" description="Helical" evidence="7">
    <location>
        <begin position="93"/>
        <end position="115"/>
    </location>
</feature>
<feature type="transmembrane region" description="Helical" evidence="7">
    <location>
        <begin position="188"/>
        <end position="206"/>
    </location>
</feature>
<keyword evidence="4 7" id="KW-1133">Transmembrane helix</keyword>
<dbReference type="NCBIfam" id="TIGR00765">
    <property type="entry name" value="yihY_not_rbn"/>
    <property type="match status" value="1"/>
</dbReference>
<reference evidence="9" key="1">
    <citation type="journal article" date="2019" name="Int. J. Syst. Evol. Microbiol.">
        <title>The Global Catalogue of Microorganisms (GCM) 10K type strain sequencing project: providing services to taxonomists for standard genome sequencing and annotation.</title>
        <authorList>
            <consortium name="The Broad Institute Genomics Platform"/>
            <consortium name="The Broad Institute Genome Sequencing Center for Infectious Disease"/>
            <person name="Wu L."/>
            <person name="Ma J."/>
        </authorList>
    </citation>
    <scope>NUCLEOTIDE SEQUENCE [LARGE SCALE GENOMIC DNA]</scope>
    <source>
        <strain evidence="9">JCM 17917</strain>
    </source>
</reference>
<evidence type="ECO:0000256" key="6">
    <source>
        <dbReference type="SAM" id="MobiDB-lite"/>
    </source>
</evidence>
<feature type="transmembrane region" description="Helical" evidence="7">
    <location>
        <begin position="218"/>
        <end position="239"/>
    </location>
</feature>
<organism evidence="8 9">
    <name type="scientific">Nibribacter koreensis</name>
    <dbReference type="NCBI Taxonomy" id="1084519"/>
    <lineage>
        <taxon>Bacteria</taxon>
        <taxon>Pseudomonadati</taxon>
        <taxon>Bacteroidota</taxon>
        <taxon>Cytophagia</taxon>
        <taxon>Cytophagales</taxon>
        <taxon>Hymenobacteraceae</taxon>
        <taxon>Nibribacter</taxon>
    </lineage>
</organism>
<keyword evidence="2" id="KW-1003">Cell membrane</keyword>
<evidence type="ECO:0000256" key="2">
    <source>
        <dbReference type="ARBA" id="ARBA00022475"/>
    </source>
</evidence>
<evidence type="ECO:0000256" key="5">
    <source>
        <dbReference type="ARBA" id="ARBA00023136"/>
    </source>
</evidence>
<dbReference type="RefSeq" id="WP_345166704.1">
    <property type="nucleotide sequence ID" value="NZ_BAABGX010000002.1"/>
</dbReference>
<name>A0ABP8FPX2_9BACT</name>
<comment type="subcellular location">
    <subcellularLocation>
        <location evidence="1">Cell membrane</location>
        <topology evidence="1">Multi-pass membrane protein</topology>
    </subcellularLocation>
</comment>
<evidence type="ECO:0000256" key="4">
    <source>
        <dbReference type="ARBA" id="ARBA00022989"/>
    </source>
</evidence>